<dbReference type="Proteomes" id="UP000054560">
    <property type="component" value="Unassembled WGS sequence"/>
</dbReference>
<evidence type="ECO:0000256" key="2">
    <source>
        <dbReference type="ARBA" id="ARBA00022989"/>
    </source>
</evidence>
<gene>
    <name evidence="5" type="ORF">SARC_18248</name>
</gene>
<evidence type="ECO:0000313" key="6">
    <source>
        <dbReference type="Proteomes" id="UP000054560"/>
    </source>
</evidence>
<dbReference type="InterPro" id="IPR036640">
    <property type="entry name" value="ABC1_TM_sf"/>
</dbReference>
<dbReference type="GeneID" id="25918752"/>
<dbReference type="AlphaFoldDB" id="A0A0L0ETS6"/>
<keyword evidence="1 4" id="KW-0812">Transmembrane</keyword>
<feature type="non-terminal residue" evidence="5">
    <location>
        <position position="66"/>
    </location>
</feature>
<evidence type="ECO:0008006" key="7">
    <source>
        <dbReference type="Google" id="ProtNLM"/>
    </source>
</evidence>
<feature type="transmembrane region" description="Helical" evidence="4">
    <location>
        <begin position="39"/>
        <end position="63"/>
    </location>
</feature>
<keyword evidence="3 4" id="KW-0472">Membrane</keyword>
<dbReference type="eggNOG" id="KOG0054">
    <property type="taxonomic scope" value="Eukaryota"/>
</dbReference>
<dbReference type="GO" id="GO:0016020">
    <property type="term" value="C:membrane"/>
    <property type="evidence" value="ECO:0007669"/>
    <property type="project" value="InterPro"/>
</dbReference>
<dbReference type="STRING" id="667725.A0A0L0ETS6"/>
<keyword evidence="6" id="KW-1185">Reference proteome</keyword>
<protein>
    <recommendedName>
        <fullName evidence="7">ABC-2 type transporter domain-containing protein</fullName>
    </recommendedName>
</protein>
<dbReference type="RefSeq" id="XP_014143146.1">
    <property type="nucleotide sequence ID" value="XM_014287671.1"/>
</dbReference>
<evidence type="ECO:0000256" key="1">
    <source>
        <dbReference type="ARBA" id="ARBA00022692"/>
    </source>
</evidence>
<dbReference type="OrthoDB" id="6500128at2759"/>
<evidence type="ECO:0000313" key="5">
    <source>
        <dbReference type="EMBL" id="KNC67780.1"/>
    </source>
</evidence>
<name>A0A0L0ETS6_9EUKA</name>
<feature type="transmembrane region" description="Helical" evidence="4">
    <location>
        <begin position="12"/>
        <end position="33"/>
    </location>
</feature>
<dbReference type="GO" id="GO:0005524">
    <property type="term" value="F:ATP binding"/>
    <property type="evidence" value="ECO:0007669"/>
    <property type="project" value="InterPro"/>
</dbReference>
<keyword evidence="2 4" id="KW-1133">Transmembrane helix</keyword>
<dbReference type="Gene3D" id="1.20.1560.10">
    <property type="entry name" value="ABC transporter type 1, transmembrane domain"/>
    <property type="match status" value="1"/>
</dbReference>
<organism evidence="5 6">
    <name type="scientific">Sphaeroforma arctica JP610</name>
    <dbReference type="NCBI Taxonomy" id="667725"/>
    <lineage>
        <taxon>Eukaryota</taxon>
        <taxon>Ichthyosporea</taxon>
        <taxon>Ichthyophonida</taxon>
        <taxon>Sphaeroforma</taxon>
    </lineage>
</organism>
<accession>A0A0L0ETS6</accession>
<dbReference type="EMBL" id="KQ256442">
    <property type="protein sequence ID" value="KNC67780.1"/>
    <property type="molecule type" value="Genomic_DNA"/>
</dbReference>
<sequence length="66" mass="7730">MMSNDVTRFDQLCPFFNFLWIAPIEFAVISYLAYREVGYSVFTGIALLLLLIPFQVISSRLFVYLR</sequence>
<reference evidence="5 6" key="1">
    <citation type="submission" date="2011-02" db="EMBL/GenBank/DDBJ databases">
        <title>The Genome Sequence of Sphaeroforma arctica JP610.</title>
        <authorList>
            <consortium name="The Broad Institute Genome Sequencing Platform"/>
            <person name="Russ C."/>
            <person name="Cuomo C."/>
            <person name="Young S.K."/>
            <person name="Zeng Q."/>
            <person name="Gargeya S."/>
            <person name="Alvarado L."/>
            <person name="Berlin A."/>
            <person name="Chapman S.B."/>
            <person name="Chen Z."/>
            <person name="Freedman E."/>
            <person name="Gellesch M."/>
            <person name="Goldberg J."/>
            <person name="Griggs A."/>
            <person name="Gujja S."/>
            <person name="Heilman E."/>
            <person name="Heiman D."/>
            <person name="Howarth C."/>
            <person name="Mehta T."/>
            <person name="Neiman D."/>
            <person name="Pearson M."/>
            <person name="Roberts A."/>
            <person name="Saif S."/>
            <person name="Shea T."/>
            <person name="Shenoy N."/>
            <person name="Sisk P."/>
            <person name="Stolte C."/>
            <person name="Sykes S."/>
            <person name="White J."/>
            <person name="Yandava C."/>
            <person name="Burger G."/>
            <person name="Gray M.W."/>
            <person name="Holland P.W.H."/>
            <person name="King N."/>
            <person name="Lang F.B.F."/>
            <person name="Roger A.J."/>
            <person name="Ruiz-Trillo I."/>
            <person name="Haas B."/>
            <person name="Nusbaum C."/>
            <person name="Birren B."/>
        </authorList>
    </citation>
    <scope>NUCLEOTIDE SEQUENCE [LARGE SCALE GENOMIC DNA]</scope>
    <source>
        <strain evidence="5 6">JP610</strain>
    </source>
</reference>
<evidence type="ECO:0000256" key="3">
    <source>
        <dbReference type="ARBA" id="ARBA00023136"/>
    </source>
</evidence>
<evidence type="ECO:0000256" key="4">
    <source>
        <dbReference type="SAM" id="Phobius"/>
    </source>
</evidence>
<proteinExistence type="predicted"/>